<comment type="subcellular location">
    <subcellularLocation>
        <location evidence="1">Membrane</location>
        <topology evidence="1">Single-pass type II membrane protein</topology>
    </subcellularLocation>
</comment>
<evidence type="ECO:0000256" key="4">
    <source>
        <dbReference type="ARBA" id="ARBA00022692"/>
    </source>
</evidence>
<evidence type="ECO:0000259" key="9">
    <source>
        <dbReference type="Pfam" id="PF02434"/>
    </source>
</evidence>
<feature type="region of interest" description="Disordered" evidence="8">
    <location>
        <begin position="1"/>
        <end position="21"/>
    </location>
</feature>
<feature type="compositionally biased region" description="Polar residues" evidence="8">
    <location>
        <begin position="134"/>
        <end position="143"/>
    </location>
</feature>
<dbReference type="Gene3D" id="3.90.550.50">
    <property type="match status" value="1"/>
</dbReference>
<proteinExistence type="predicted"/>
<organism evidence="10 11">
    <name type="scientific">Perkinsus olseni</name>
    <name type="common">Perkinsus atlanticus</name>
    <dbReference type="NCBI Taxonomy" id="32597"/>
    <lineage>
        <taxon>Eukaryota</taxon>
        <taxon>Sar</taxon>
        <taxon>Alveolata</taxon>
        <taxon>Perkinsozoa</taxon>
        <taxon>Perkinsea</taxon>
        <taxon>Perkinsida</taxon>
        <taxon>Perkinsidae</taxon>
        <taxon>Perkinsus</taxon>
    </lineage>
</organism>
<evidence type="ECO:0000256" key="5">
    <source>
        <dbReference type="ARBA" id="ARBA00022968"/>
    </source>
</evidence>
<dbReference type="InterPro" id="IPR003378">
    <property type="entry name" value="Fringe-like_glycosylTrfase"/>
</dbReference>
<gene>
    <name evidence="10" type="ORF">FOZ60_005815</name>
</gene>
<protein>
    <recommendedName>
        <fullName evidence="9">Fringe-like glycosyltransferase domain-containing protein</fullName>
    </recommendedName>
</protein>
<evidence type="ECO:0000256" key="6">
    <source>
        <dbReference type="ARBA" id="ARBA00022989"/>
    </source>
</evidence>
<keyword evidence="2" id="KW-0328">Glycosyltransferase</keyword>
<feature type="region of interest" description="Disordered" evidence="8">
    <location>
        <begin position="134"/>
        <end position="169"/>
    </location>
</feature>
<dbReference type="EMBL" id="JABANP010000024">
    <property type="protein sequence ID" value="KAF4695078.1"/>
    <property type="molecule type" value="Genomic_DNA"/>
</dbReference>
<evidence type="ECO:0000256" key="8">
    <source>
        <dbReference type="SAM" id="MobiDB-lite"/>
    </source>
</evidence>
<dbReference type="Pfam" id="PF02434">
    <property type="entry name" value="Fringe"/>
    <property type="match status" value="1"/>
</dbReference>
<keyword evidence="3" id="KW-0808">Transferase</keyword>
<dbReference type="AlphaFoldDB" id="A0A7J6PFX8"/>
<evidence type="ECO:0000256" key="3">
    <source>
        <dbReference type="ARBA" id="ARBA00022679"/>
    </source>
</evidence>
<dbReference type="Proteomes" id="UP000541610">
    <property type="component" value="Unassembled WGS sequence"/>
</dbReference>
<comment type="caution">
    <text evidence="10">The sequence shown here is derived from an EMBL/GenBank/DDBJ whole genome shotgun (WGS) entry which is preliminary data.</text>
</comment>
<evidence type="ECO:0000256" key="2">
    <source>
        <dbReference type="ARBA" id="ARBA00022676"/>
    </source>
</evidence>
<evidence type="ECO:0000256" key="7">
    <source>
        <dbReference type="ARBA" id="ARBA00023136"/>
    </source>
</evidence>
<evidence type="ECO:0000313" key="11">
    <source>
        <dbReference type="Proteomes" id="UP000541610"/>
    </source>
</evidence>
<keyword evidence="6" id="KW-1133">Transmembrane helix</keyword>
<evidence type="ECO:0000313" key="10">
    <source>
        <dbReference type="EMBL" id="KAF4695078.1"/>
    </source>
</evidence>
<evidence type="ECO:0000256" key="1">
    <source>
        <dbReference type="ARBA" id="ARBA00004606"/>
    </source>
</evidence>
<keyword evidence="5" id="KW-0735">Signal-anchor</keyword>
<dbReference type="GO" id="GO:0016020">
    <property type="term" value="C:membrane"/>
    <property type="evidence" value="ECO:0007669"/>
    <property type="project" value="UniProtKB-SubCell"/>
</dbReference>
<dbReference type="OrthoDB" id="421979at2759"/>
<reference evidence="10 11" key="1">
    <citation type="submission" date="2020-04" db="EMBL/GenBank/DDBJ databases">
        <title>Perkinsus olseni comparative genomics.</title>
        <authorList>
            <person name="Bogema D.R."/>
        </authorList>
    </citation>
    <scope>NUCLEOTIDE SEQUENCE [LARGE SCALE GENOMIC DNA]</scope>
    <source>
        <strain evidence="10">00978-12</strain>
    </source>
</reference>
<dbReference type="GO" id="GO:0016757">
    <property type="term" value="F:glycosyltransferase activity"/>
    <property type="evidence" value="ECO:0007669"/>
    <property type="project" value="UniProtKB-KW"/>
</dbReference>
<accession>A0A7J6PFX8</accession>
<keyword evidence="4" id="KW-0812">Transmembrane</keyword>
<sequence length="564" mass="62150">MALGSPGKSVSGPALKKDASDVKADRRWRQIVDAEHRLAAEHRFGQRSIRERIMSSSRRDTTVYYDFFGSRPDEHRDAVYRARCTPPAGKSSFDPLRDEARMGVRQLYSAHLVQKIPPIHSVGAHSAKQVISTAESINASSQRARARDRGEPSDGSRVSGAPRSDVISADDDCSTQFDIVRTPTTAPGTLSILKYLEKIPRKYTAVVLVSSSSKIHPVPFLRQFSAIKADKVYGVGENGEGKWFKYKSIVPSFAKGVVLSGEFARSIDTKRGKISKEGSSCRREHGFYHEHFFAACLQKHFAVNITDGSGLLGCPECATESMRGRCTDTAGELLKSTVFTIMTDSPRECRAAMDSWASPVANQTYIFSSKNASEIRNACPNANVIEVVDEHFAGWRHKRPYEQRAFVILDWIARQYNQGKLAAGTKYVVGFDSDTAWNLELLPSLLVDITPSRPTIHGYMYKAWDTVYPTGGAGVVFTISAVHAIVNAANSGSCKMANTNFDVMLGRCSDAASVERVHVEGMWQQPVAAISDEVLAAPWGVLTVHKFKDRLEVMRAFGLNSPCQ</sequence>
<feature type="domain" description="Fringe-like glycosyltransferase" evidence="9">
    <location>
        <begin position="353"/>
        <end position="525"/>
    </location>
</feature>
<keyword evidence="7" id="KW-0472">Membrane</keyword>
<name>A0A7J6PFX8_PEROL</name>
<feature type="compositionally biased region" description="Basic and acidic residues" evidence="8">
    <location>
        <begin position="145"/>
        <end position="154"/>
    </location>
</feature>